<evidence type="ECO:0000313" key="1">
    <source>
        <dbReference type="EMBL" id="KAL3572032.1"/>
    </source>
</evidence>
<dbReference type="EMBL" id="RCHU02000014">
    <property type="protein sequence ID" value="KAL3572032.1"/>
    <property type="molecule type" value="Genomic_DNA"/>
</dbReference>
<keyword evidence="2" id="KW-1185">Reference proteome</keyword>
<comment type="caution">
    <text evidence="1">The sequence shown here is derived from an EMBL/GenBank/DDBJ whole genome shotgun (WGS) entry which is preliminary data.</text>
</comment>
<dbReference type="Proteomes" id="UP000309997">
    <property type="component" value="Unassembled WGS sequence"/>
</dbReference>
<organism evidence="1 2">
    <name type="scientific">Populus alba</name>
    <name type="common">White poplar</name>
    <dbReference type="NCBI Taxonomy" id="43335"/>
    <lineage>
        <taxon>Eukaryota</taxon>
        <taxon>Viridiplantae</taxon>
        <taxon>Streptophyta</taxon>
        <taxon>Embryophyta</taxon>
        <taxon>Tracheophyta</taxon>
        <taxon>Spermatophyta</taxon>
        <taxon>Magnoliopsida</taxon>
        <taxon>eudicotyledons</taxon>
        <taxon>Gunneridae</taxon>
        <taxon>Pentapetalae</taxon>
        <taxon>rosids</taxon>
        <taxon>fabids</taxon>
        <taxon>Malpighiales</taxon>
        <taxon>Salicaceae</taxon>
        <taxon>Saliceae</taxon>
        <taxon>Populus</taxon>
    </lineage>
</organism>
<sequence>MRLDCSIQAQLEDNIKLPFLSSLCIRSASFTARYNRGLFEKEILLLNPRGIPFFSGSFSASRPGLSPSFYWILEGPASGMHELQLNLPPRPPQVSLLSFPWVLRFQPLNWSLHSCCVLRFLAIALPVIKKATLVFSRAQSLQSAQNGLAISIQVLFCTDWDPWAWLFLWIKRKGSSGAQPLQTHVCQLNQSPWDVISFSQETYYPSSSLYQFEGEDSFNGNGSLGDSVGAVESVASMMMEDSEEKGMMKMKVDHMVIVDDNYENEGNKRSEMFGDCEEMKIDSEFKLKKCNKTDGKGWHCKNDTKNGRTVCDHHHHLTSHKSSYSNINNNINGSAATKKPDKVASIIGARRGRAKSAKKGSSSSSNPYEFYYYSGFGPLWGKRRGDKDTVNKSEAKEVDNSTVIGSMIPNTTPSSSYSPIENNQGFDYVDEDDDDEEEDSGKKRMRKPVKARSLKSLM</sequence>
<evidence type="ECO:0000313" key="2">
    <source>
        <dbReference type="Proteomes" id="UP000309997"/>
    </source>
</evidence>
<name>A0ACC4B245_POPAL</name>
<gene>
    <name evidence="1" type="ORF">D5086_025936</name>
</gene>
<reference evidence="1 2" key="1">
    <citation type="journal article" date="2024" name="Plant Biotechnol. J.">
        <title>Genome and CRISPR/Cas9 system of a widespread forest tree (Populus alba) in the world.</title>
        <authorList>
            <person name="Liu Y.J."/>
            <person name="Jiang P.F."/>
            <person name="Han X.M."/>
            <person name="Li X.Y."/>
            <person name="Wang H.M."/>
            <person name="Wang Y.J."/>
            <person name="Wang X.X."/>
            <person name="Zeng Q.Y."/>
        </authorList>
    </citation>
    <scope>NUCLEOTIDE SEQUENCE [LARGE SCALE GENOMIC DNA]</scope>
    <source>
        <strain evidence="2">cv. PAL-ZL1</strain>
    </source>
</reference>
<proteinExistence type="predicted"/>
<accession>A0ACC4B245</accession>
<protein>
    <submittedName>
        <fullName evidence="1">Uncharacterized protein</fullName>
    </submittedName>
</protein>